<protein>
    <recommendedName>
        <fullName evidence="3">histone acetyltransferase</fullName>
        <ecNumber evidence="3">2.3.1.48</ecNumber>
    </recommendedName>
</protein>
<evidence type="ECO:0000256" key="3">
    <source>
        <dbReference type="ARBA" id="ARBA00013184"/>
    </source>
</evidence>
<evidence type="ECO:0000256" key="10">
    <source>
        <dbReference type="ARBA" id="ARBA00023242"/>
    </source>
</evidence>
<evidence type="ECO:0000313" key="16">
    <source>
        <dbReference type="Proteomes" id="UP001211907"/>
    </source>
</evidence>
<name>A0AAD5T8Y4_9FUNG</name>
<dbReference type="Pfam" id="PF00439">
    <property type="entry name" value="Bromodomain"/>
    <property type="match status" value="1"/>
</dbReference>
<evidence type="ECO:0000256" key="4">
    <source>
        <dbReference type="ARBA" id="ARBA00022679"/>
    </source>
</evidence>
<feature type="domain" description="N-acetyltransferase" evidence="14">
    <location>
        <begin position="1"/>
        <end position="108"/>
    </location>
</feature>
<evidence type="ECO:0000256" key="12">
    <source>
        <dbReference type="PROSITE-ProRule" id="PRU00035"/>
    </source>
</evidence>
<keyword evidence="5" id="KW-0156">Chromatin regulator</keyword>
<dbReference type="Pfam" id="PF00583">
    <property type="entry name" value="Acetyltransf_1"/>
    <property type="match status" value="1"/>
</dbReference>
<proteinExistence type="inferred from homology"/>
<comment type="subcellular location">
    <subcellularLocation>
        <location evidence="1">Nucleus</location>
    </subcellularLocation>
</comment>
<comment type="similarity">
    <text evidence="2">Belongs to the acetyltransferase family. GCN5 subfamily.</text>
</comment>
<keyword evidence="6" id="KW-0805">Transcription regulation</keyword>
<feature type="domain" description="Bromo" evidence="13">
    <location>
        <begin position="200"/>
        <end position="263"/>
    </location>
</feature>
<sequence length="263" mass="29862">MALIKPPLRVVAGITYRPFLDRHFAEIVFFAVSAAEQVRGYGARLMNHVKDYVISALDVRYFLTYADNFAIGYFKKQGFTTDITLDKSIWMGYIKDYEGGTLMQWTIIPKVVYLQSTEIIAAQRKAVRDRIYETSSEPKLYSGMDAFKNGTVDSILVENIPGLLELGCSKEMLRKLGENKVAKIHGPLYGPLKILVEDMRTNPNAWPFVEPVSGVADYYNIITEPMDISTLGTCVENDEYLTVDAFVRDATKIFTNCRKYNEE</sequence>
<dbReference type="InterPro" id="IPR037800">
    <property type="entry name" value="GCN5"/>
</dbReference>
<dbReference type="PANTHER" id="PTHR45750:SF3">
    <property type="entry name" value="HISTONE ACETYLTRANSFERASE"/>
    <property type="match status" value="1"/>
</dbReference>
<dbReference type="InterPro" id="IPR001487">
    <property type="entry name" value="Bromodomain"/>
</dbReference>
<dbReference type="PROSITE" id="PS51186">
    <property type="entry name" value="GNAT"/>
    <property type="match status" value="1"/>
</dbReference>
<keyword evidence="7 12" id="KW-0103">Bromodomain</keyword>
<dbReference type="Gene3D" id="1.20.920.10">
    <property type="entry name" value="Bromodomain-like"/>
    <property type="match status" value="1"/>
</dbReference>
<evidence type="ECO:0000256" key="2">
    <source>
        <dbReference type="ARBA" id="ARBA00008607"/>
    </source>
</evidence>
<evidence type="ECO:0000256" key="8">
    <source>
        <dbReference type="ARBA" id="ARBA00023159"/>
    </source>
</evidence>
<dbReference type="SUPFAM" id="SSF55729">
    <property type="entry name" value="Acyl-CoA N-acyltransferases (Nat)"/>
    <property type="match status" value="1"/>
</dbReference>
<evidence type="ECO:0000259" key="13">
    <source>
        <dbReference type="PROSITE" id="PS50014"/>
    </source>
</evidence>
<dbReference type="CDD" id="cd04301">
    <property type="entry name" value="NAT_SF"/>
    <property type="match status" value="1"/>
</dbReference>
<evidence type="ECO:0000256" key="11">
    <source>
        <dbReference type="ARBA" id="ARBA00023315"/>
    </source>
</evidence>
<dbReference type="InterPro" id="IPR000182">
    <property type="entry name" value="GNAT_dom"/>
</dbReference>
<dbReference type="SUPFAM" id="SSF47370">
    <property type="entry name" value="Bromodomain"/>
    <property type="match status" value="1"/>
</dbReference>
<dbReference type="EC" id="2.3.1.48" evidence="3"/>
<organism evidence="15 16">
    <name type="scientific">Physocladia obscura</name>
    <dbReference type="NCBI Taxonomy" id="109957"/>
    <lineage>
        <taxon>Eukaryota</taxon>
        <taxon>Fungi</taxon>
        <taxon>Fungi incertae sedis</taxon>
        <taxon>Chytridiomycota</taxon>
        <taxon>Chytridiomycota incertae sedis</taxon>
        <taxon>Chytridiomycetes</taxon>
        <taxon>Chytridiales</taxon>
        <taxon>Chytriomycetaceae</taxon>
        <taxon>Physocladia</taxon>
    </lineage>
</organism>
<keyword evidence="9" id="KW-0804">Transcription</keyword>
<dbReference type="GO" id="GO:0045944">
    <property type="term" value="P:positive regulation of transcription by RNA polymerase II"/>
    <property type="evidence" value="ECO:0007669"/>
    <property type="project" value="TreeGrafter"/>
</dbReference>
<evidence type="ECO:0000313" key="15">
    <source>
        <dbReference type="EMBL" id="KAJ3140052.1"/>
    </source>
</evidence>
<dbReference type="InterPro" id="IPR018359">
    <property type="entry name" value="Bromodomain_CS"/>
</dbReference>
<keyword evidence="16" id="KW-1185">Reference proteome</keyword>
<evidence type="ECO:0000256" key="9">
    <source>
        <dbReference type="ARBA" id="ARBA00023163"/>
    </source>
</evidence>
<dbReference type="InterPro" id="IPR036427">
    <property type="entry name" value="Bromodomain-like_sf"/>
</dbReference>
<accession>A0AAD5T8Y4</accession>
<dbReference type="PROSITE" id="PS50014">
    <property type="entry name" value="BROMODOMAIN_2"/>
    <property type="match status" value="1"/>
</dbReference>
<dbReference type="SMART" id="SM00297">
    <property type="entry name" value="BROMO"/>
    <property type="match status" value="1"/>
</dbReference>
<dbReference type="EMBL" id="JADGJH010000062">
    <property type="protein sequence ID" value="KAJ3140052.1"/>
    <property type="molecule type" value="Genomic_DNA"/>
</dbReference>
<dbReference type="PANTHER" id="PTHR45750">
    <property type="entry name" value="GH11602P"/>
    <property type="match status" value="1"/>
</dbReference>
<dbReference type="GO" id="GO:0010484">
    <property type="term" value="F:histone H3 acetyltransferase activity"/>
    <property type="evidence" value="ECO:0007669"/>
    <property type="project" value="TreeGrafter"/>
</dbReference>
<evidence type="ECO:0000256" key="7">
    <source>
        <dbReference type="ARBA" id="ARBA00023117"/>
    </source>
</evidence>
<evidence type="ECO:0000259" key="14">
    <source>
        <dbReference type="PROSITE" id="PS51186"/>
    </source>
</evidence>
<keyword evidence="8" id="KW-0010">Activator</keyword>
<dbReference type="GO" id="GO:0000123">
    <property type="term" value="C:histone acetyltransferase complex"/>
    <property type="evidence" value="ECO:0007669"/>
    <property type="project" value="TreeGrafter"/>
</dbReference>
<dbReference type="PROSITE" id="PS00633">
    <property type="entry name" value="BROMODOMAIN_1"/>
    <property type="match status" value="1"/>
</dbReference>
<evidence type="ECO:0000256" key="6">
    <source>
        <dbReference type="ARBA" id="ARBA00023015"/>
    </source>
</evidence>
<dbReference type="GO" id="GO:0005634">
    <property type="term" value="C:nucleus"/>
    <property type="evidence" value="ECO:0007669"/>
    <property type="project" value="UniProtKB-SubCell"/>
</dbReference>
<evidence type="ECO:0000256" key="5">
    <source>
        <dbReference type="ARBA" id="ARBA00022853"/>
    </source>
</evidence>
<feature type="non-terminal residue" evidence="15">
    <location>
        <position position="263"/>
    </location>
</feature>
<dbReference type="AlphaFoldDB" id="A0AAD5T8Y4"/>
<keyword evidence="11" id="KW-0012">Acyltransferase</keyword>
<keyword evidence="4" id="KW-0808">Transferase</keyword>
<dbReference type="InterPro" id="IPR016181">
    <property type="entry name" value="Acyl_CoA_acyltransferase"/>
</dbReference>
<dbReference type="Gene3D" id="3.40.630.30">
    <property type="match status" value="1"/>
</dbReference>
<dbReference type="PRINTS" id="PR00503">
    <property type="entry name" value="BROMODOMAIN"/>
</dbReference>
<gene>
    <name evidence="15" type="primary">GCN5</name>
    <name evidence="15" type="ORF">HK100_010897</name>
</gene>
<evidence type="ECO:0000256" key="1">
    <source>
        <dbReference type="ARBA" id="ARBA00004123"/>
    </source>
</evidence>
<reference evidence="15" key="1">
    <citation type="submission" date="2020-05" db="EMBL/GenBank/DDBJ databases">
        <title>Phylogenomic resolution of chytrid fungi.</title>
        <authorList>
            <person name="Stajich J.E."/>
            <person name="Amses K."/>
            <person name="Simmons R."/>
            <person name="Seto K."/>
            <person name="Myers J."/>
            <person name="Bonds A."/>
            <person name="Quandt C.A."/>
            <person name="Barry K."/>
            <person name="Liu P."/>
            <person name="Grigoriev I."/>
            <person name="Longcore J.E."/>
            <person name="James T.Y."/>
        </authorList>
    </citation>
    <scope>NUCLEOTIDE SEQUENCE</scope>
    <source>
        <strain evidence="15">JEL0513</strain>
    </source>
</reference>
<dbReference type="Proteomes" id="UP001211907">
    <property type="component" value="Unassembled WGS sequence"/>
</dbReference>
<keyword evidence="10" id="KW-0539">Nucleus</keyword>
<comment type="caution">
    <text evidence="15">The sequence shown here is derived from an EMBL/GenBank/DDBJ whole genome shotgun (WGS) entry which is preliminary data.</text>
</comment>